<comment type="similarity">
    <text evidence="2">Belongs to the UDP-glycosyltransferase family.</text>
</comment>
<evidence type="ECO:0000313" key="11">
    <source>
        <dbReference type="EnsemblMetazoa" id="RPRC002918-PA"/>
    </source>
</evidence>
<evidence type="ECO:0000256" key="6">
    <source>
        <dbReference type="ARBA" id="ARBA00022824"/>
    </source>
</evidence>
<evidence type="ECO:0000256" key="2">
    <source>
        <dbReference type="ARBA" id="ARBA00009995"/>
    </source>
</evidence>
<dbReference type="SUPFAM" id="SSF53756">
    <property type="entry name" value="UDP-Glycosyltransferase/glycogen phosphorylase"/>
    <property type="match status" value="1"/>
</dbReference>
<evidence type="ECO:0000256" key="1">
    <source>
        <dbReference type="ARBA" id="ARBA00004240"/>
    </source>
</evidence>
<dbReference type="InterPro" id="IPR050271">
    <property type="entry name" value="UDP-glycosyltransferase"/>
</dbReference>
<evidence type="ECO:0000256" key="8">
    <source>
        <dbReference type="ARBA" id="ARBA00023136"/>
    </source>
</evidence>
<evidence type="ECO:0000256" key="7">
    <source>
        <dbReference type="ARBA" id="ARBA00022989"/>
    </source>
</evidence>
<protein>
    <submittedName>
        <fullName evidence="11">Uncharacterized protein</fullName>
    </submittedName>
</protein>
<keyword evidence="4" id="KW-0808">Transferase</keyword>
<dbReference type="AlphaFoldDB" id="T1HFU6"/>
<dbReference type="PANTHER" id="PTHR48043">
    <property type="entry name" value="EG:EG0003.4 PROTEIN-RELATED"/>
    <property type="match status" value="1"/>
</dbReference>
<organism evidence="11 12">
    <name type="scientific">Rhodnius prolixus</name>
    <name type="common">Triatomid bug</name>
    <dbReference type="NCBI Taxonomy" id="13249"/>
    <lineage>
        <taxon>Eukaryota</taxon>
        <taxon>Metazoa</taxon>
        <taxon>Ecdysozoa</taxon>
        <taxon>Arthropoda</taxon>
        <taxon>Hexapoda</taxon>
        <taxon>Insecta</taxon>
        <taxon>Pterygota</taxon>
        <taxon>Neoptera</taxon>
        <taxon>Paraneoptera</taxon>
        <taxon>Hemiptera</taxon>
        <taxon>Heteroptera</taxon>
        <taxon>Panheteroptera</taxon>
        <taxon>Cimicomorpha</taxon>
        <taxon>Reduviidae</taxon>
        <taxon>Triatominae</taxon>
        <taxon>Rhodnius</taxon>
    </lineage>
</organism>
<dbReference type="OMA" id="GMASCHE"/>
<dbReference type="Gene3D" id="3.40.50.2000">
    <property type="entry name" value="Glycogen Phosphorylase B"/>
    <property type="match status" value="1"/>
</dbReference>
<dbReference type="GO" id="GO:0005783">
    <property type="term" value="C:endoplasmic reticulum"/>
    <property type="evidence" value="ECO:0007669"/>
    <property type="project" value="UniProtKB-SubCell"/>
</dbReference>
<accession>T1HFU6</accession>
<keyword evidence="8" id="KW-0472">Membrane</keyword>
<dbReference type="eggNOG" id="KOG1192">
    <property type="taxonomic scope" value="Eukaryota"/>
</dbReference>
<dbReference type="EMBL" id="ACPB03001434">
    <property type="status" value="NOT_ANNOTATED_CDS"/>
    <property type="molecule type" value="Genomic_DNA"/>
</dbReference>
<keyword evidence="12" id="KW-1185">Reference proteome</keyword>
<dbReference type="CDD" id="cd03784">
    <property type="entry name" value="GT1_Gtf-like"/>
    <property type="match status" value="1"/>
</dbReference>
<evidence type="ECO:0000256" key="10">
    <source>
        <dbReference type="ARBA" id="ARBA00046288"/>
    </source>
</evidence>
<keyword evidence="3" id="KW-0328">Glycosyltransferase</keyword>
<evidence type="ECO:0000256" key="5">
    <source>
        <dbReference type="ARBA" id="ARBA00022692"/>
    </source>
</evidence>
<proteinExistence type="inferred from homology"/>
<comment type="subcellular location">
    <subcellularLocation>
        <location evidence="10">Endomembrane system</location>
        <topology evidence="10">Single-pass type I membrane protein</topology>
    </subcellularLocation>
    <subcellularLocation>
        <location evidence="1">Endoplasmic reticulum</location>
    </subcellularLocation>
</comment>
<dbReference type="InParanoid" id="T1HFU6"/>
<name>T1HFU6_RHOPR</name>
<dbReference type="FunFam" id="3.40.50.2000:FF:000050">
    <property type="entry name" value="UDP-glucuronosyltransferase"/>
    <property type="match status" value="1"/>
</dbReference>
<keyword evidence="5" id="KW-0812">Transmembrane</keyword>
<sequence>FCKVDMLLYSFILILFLLTLCFGANILIMSTVPSLSHSIWNQRLAKLIADRNHQVTVLDSFPSKIFHPNITHHELGIAFDFQKFDMKKYSLQSSPWFHIDLTFYLVHKSCEQQLTSPMAKKFLDAYKDKNKPFDLIIWDAACCESFLGFLVKFGSPPLVSATPAISSLQLMNYAGNYDNPSYVPLSFSLFTSHMNFWERVENTLLYLYQIKTFYFSHIPNENQLAKRIFGSETPNVEELAKRSLVTLVGSHPVIEGVKPLLPSTVSIAGFQIDKPKPLEKELQSFLDSATDGAIYFSFGTNLLCEYLEQEELDIFIRVFKEIKQKVLWKCGMDIPNLPKNVRLGKWFNQSDVLAHPNVKVFISHSGLLGTQEALYHGVPVLAFSFIIDQHFIAQKLEKMGLGIHLIYADLTVSTLKNALQRLLTEPSFQVAMKERSAIFRDTPIPPRDLAIYWIEHALRHPRTNLLRSPVQNMSFYHVLLLDVIAFFVVIIAAVITLLVLLAKCSLKLFCKRSKLKSH</sequence>
<reference evidence="11" key="1">
    <citation type="submission" date="2015-05" db="UniProtKB">
        <authorList>
            <consortium name="EnsemblMetazoa"/>
        </authorList>
    </citation>
    <scope>IDENTIFICATION</scope>
</reference>
<dbReference type="PANTHER" id="PTHR48043:SF159">
    <property type="entry name" value="EG:EG0003.4 PROTEIN-RELATED"/>
    <property type="match status" value="1"/>
</dbReference>
<keyword evidence="9" id="KW-0325">Glycoprotein</keyword>
<dbReference type="InterPro" id="IPR002213">
    <property type="entry name" value="UDP_glucos_trans"/>
</dbReference>
<keyword evidence="7" id="KW-1133">Transmembrane helix</keyword>
<dbReference type="HOGENOM" id="CLU_012949_0_2_1"/>
<dbReference type="Proteomes" id="UP000015103">
    <property type="component" value="Unassembled WGS sequence"/>
</dbReference>
<dbReference type="VEuPathDB" id="VectorBase:RPRC002918"/>
<dbReference type="STRING" id="13249.T1HFU6"/>
<dbReference type="GO" id="GO:0008194">
    <property type="term" value="F:UDP-glycosyltransferase activity"/>
    <property type="evidence" value="ECO:0007669"/>
    <property type="project" value="InterPro"/>
</dbReference>
<evidence type="ECO:0000256" key="9">
    <source>
        <dbReference type="ARBA" id="ARBA00023180"/>
    </source>
</evidence>
<evidence type="ECO:0000256" key="3">
    <source>
        <dbReference type="ARBA" id="ARBA00022676"/>
    </source>
</evidence>
<evidence type="ECO:0000313" key="12">
    <source>
        <dbReference type="Proteomes" id="UP000015103"/>
    </source>
</evidence>
<keyword evidence="6" id="KW-0256">Endoplasmic reticulum</keyword>
<dbReference type="Pfam" id="PF00201">
    <property type="entry name" value="UDPGT"/>
    <property type="match status" value="1"/>
</dbReference>
<evidence type="ECO:0000256" key="4">
    <source>
        <dbReference type="ARBA" id="ARBA00022679"/>
    </source>
</evidence>
<dbReference type="EnsemblMetazoa" id="RPRC002918-RA">
    <property type="protein sequence ID" value="RPRC002918-PA"/>
    <property type="gene ID" value="RPRC002918"/>
</dbReference>